<gene>
    <name evidence="1" type="ORF">LEA_17554</name>
</gene>
<accession>K1SBQ0</accession>
<reference evidence="1" key="1">
    <citation type="journal article" date="2013" name="Environ. Microbiol.">
        <title>Microbiota from the distal guts of lean and obese adolescents exhibit partial functional redundancy besides clear differences in community structure.</title>
        <authorList>
            <person name="Ferrer M."/>
            <person name="Ruiz A."/>
            <person name="Lanza F."/>
            <person name="Haange S.B."/>
            <person name="Oberbach A."/>
            <person name="Till H."/>
            <person name="Bargiela R."/>
            <person name="Campoy C."/>
            <person name="Segura M.T."/>
            <person name="Richter M."/>
            <person name="von Bergen M."/>
            <person name="Seifert J."/>
            <person name="Suarez A."/>
        </authorList>
    </citation>
    <scope>NUCLEOTIDE SEQUENCE</scope>
</reference>
<proteinExistence type="predicted"/>
<comment type="caution">
    <text evidence="1">The sequence shown here is derived from an EMBL/GenBank/DDBJ whole genome shotgun (WGS) entry which is preliminary data.</text>
</comment>
<evidence type="ECO:0000313" key="1">
    <source>
        <dbReference type="EMBL" id="EKC51135.1"/>
    </source>
</evidence>
<name>K1SBQ0_9ZZZZ</name>
<protein>
    <submittedName>
        <fullName evidence="1">Uncharacterized protein</fullName>
    </submittedName>
</protein>
<dbReference type="EMBL" id="AJWY01012018">
    <property type="protein sequence ID" value="EKC51135.1"/>
    <property type="molecule type" value="Genomic_DNA"/>
</dbReference>
<sequence>VHPATCTEDEYSVRICSVCNHKDVVTKEGTKLGHSYTKTVVAPTCTEQGYTIYKCETCGDTKTSRFCKCKRSRFFKQRYNFV</sequence>
<organism evidence="1">
    <name type="scientific">human gut metagenome</name>
    <dbReference type="NCBI Taxonomy" id="408170"/>
    <lineage>
        <taxon>unclassified sequences</taxon>
        <taxon>metagenomes</taxon>
        <taxon>organismal metagenomes</taxon>
    </lineage>
</organism>
<dbReference type="AlphaFoldDB" id="K1SBQ0"/>
<feature type="non-terminal residue" evidence="1">
    <location>
        <position position="1"/>
    </location>
</feature>